<dbReference type="NCBIfam" id="TIGR00594">
    <property type="entry name" value="polc"/>
    <property type="match status" value="1"/>
</dbReference>
<evidence type="ECO:0000313" key="12">
    <source>
        <dbReference type="Proteomes" id="UP001319200"/>
    </source>
</evidence>
<dbReference type="InterPro" id="IPR029460">
    <property type="entry name" value="DNAPol_HHH"/>
</dbReference>
<name>A0AAP2DL18_9BACT</name>
<evidence type="ECO:0000256" key="2">
    <source>
        <dbReference type="ARBA" id="ARBA00022679"/>
    </source>
</evidence>
<keyword evidence="12" id="KW-1185">Reference proteome</keyword>
<evidence type="ECO:0000259" key="10">
    <source>
        <dbReference type="Pfam" id="PF17657"/>
    </source>
</evidence>
<feature type="domain" description="DNA polymerase III alpha subunit finger" evidence="10">
    <location>
        <begin position="516"/>
        <end position="686"/>
    </location>
</feature>
<proteinExistence type="predicted"/>
<dbReference type="Pfam" id="PF07733">
    <property type="entry name" value="DNA_pol3_alpha"/>
    <property type="match status" value="1"/>
</dbReference>
<comment type="caution">
    <text evidence="11">The sequence shown here is derived from an EMBL/GenBank/DDBJ whole genome shotgun (WGS) entry which is preliminary data.</text>
</comment>
<keyword evidence="3 11" id="KW-0548">Nucleotidyltransferase</keyword>
<dbReference type="CDD" id="cd04485">
    <property type="entry name" value="DnaE_OBF"/>
    <property type="match status" value="1"/>
</dbReference>
<dbReference type="EMBL" id="JAHESF010000014">
    <property type="protein sequence ID" value="MBT1698285.1"/>
    <property type="molecule type" value="Genomic_DNA"/>
</dbReference>
<feature type="domain" description="PHP" evidence="7">
    <location>
        <begin position="3"/>
        <end position="123"/>
    </location>
</feature>
<dbReference type="InterPro" id="IPR040982">
    <property type="entry name" value="DNA_pol3_finger"/>
</dbReference>
<dbReference type="GO" id="GO:0008408">
    <property type="term" value="F:3'-5' exonuclease activity"/>
    <property type="evidence" value="ECO:0007669"/>
    <property type="project" value="InterPro"/>
</dbReference>
<evidence type="ECO:0000256" key="3">
    <source>
        <dbReference type="ARBA" id="ARBA00022695"/>
    </source>
</evidence>
<dbReference type="PANTHER" id="PTHR32294">
    <property type="entry name" value="DNA POLYMERASE III SUBUNIT ALPHA"/>
    <property type="match status" value="1"/>
</dbReference>
<dbReference type="Pfam" id="PF17657">
    <property type="entry name" value="DNA_pol3_finger"/>
    <property type="match status" value="1"/>
</dbReference>
<evidence type="ECO:0000259" key="9">
    <source>
        <dbReference type="Pfam" id="PF14579"/>
    </source>
</evidence>
<dbReference type="Gene3D" id="3.20.20.140">
    <property type="entry name" value="Metal-dependent hydrolases"/>
    <property type="match status" value="2"/>
</dbReference>
<evidence type="ECO:0000256" key="4">
    <source>
        <dbReference type="ARBA" id="ARBA00022705"/>
    </source>
</evidence>
<feature type="domain" description="DNA polymerase helix-hairpin-helix motif" evidence="9">
    <location>
        <begin position="760"/>
        <end position="843"/>
    </location>
</feature>
<dbReference type="InterPro" id="IPR004805">
    <property type="entry name" value="DnaE2/DnaE/PolC"/>
</dbReference>
<gene>
    <name evidence="11" type="primary">dnaE</name>
    <name evidence="11" type="ORF">KK083_15445</name>
</gene>
<dbReference type="EC" id="2.7.7.7" evidence="1"/>
<evidence type="ECO:0000256" key="6">
    <source>
        <dbReference type="ARBA" id="ARBA00049244"/>
    </source>
</evidence>
<keyword evidence="5" id="KW-0239">DNA-directed DNA polymerase</keyword>
<protein>
    <recommendedName>
        <fullName evidence="1">DNA-directed DNA polymerase</fullName>
        <ecNumber evidence="1">2.7.7.7</ecNumber>
    </recommendedName>
</protein>
<dbReference type="InterPro" id="IPR004013">
    <property type="entry name" value="PHP_dom"/>
</dbReference>
<dbReference type="InterPro" id="IPR011708">
    <property type="entry name" value="DNA_pol3_alpha_NTPase_dom"/>
</dbReference>
<dbReference type="Gene3D" id="1.10.150.870">
    <property type="match status" value="1"/>
</dbReference>
<evidence type="ECO:0000256" key="5">
    <source>
        <dbReference type="ARBA" id="ARBA00022932"/>
    </source>
</evidence>
<dbReference type="RefSeq" id="WP_254164294.1">
    <property type="nucleotide sequence ID" value="NZ_JAHESF010000014.1"/>
</dbReference>
<evidence type="ECO:0000259" key="8">
    <source>
        <dbReference type="Pfam" id="PF07733"/>
    </source>
</evidence>
<organism evidence="11 12">
    <name type="scientific">Chryseosolibacter histidini</name>
    <dbReference type="NCBI Taxonomy" id="2782349"/>
    <lineage>
        <taxon>Bacteria</taxon>
        <taxon>Pseudomonadati</taxon>
        <taxon>Bacteroidota</taxon>
        <taxon>Cytophagia</taxon>
        <taxon>Cytophagales</taxon>
        <taxon>Chryseotaleaceae</taxon>
        <taxon>Chryseosolibacter</taxon>
    </lineage>
</organism>
<dbReference type="GO" id="GO:0003887">
    <property type="term" value="F:DNA-directed DNA polymerase activity"/>
    <property type="evidence" value="ECO:0007669"/>
    <property type="project" value="UniProtKB-KW"/>
</dbReference>
<dbReference type="Pfam" id="PF02811">
    <property type="entry name" value="PHP"/>
    <property type="match status" value="1"/>
</dbReference>
<dbReference type="Pfam" id="PF14579">
    <property type="entry name" value="HHH_6"/>
    <property type="match status" value="1"/>
</dbReference>
<dbReference type="AlphaFoldDB" id="A0AAP2DL18"/>
<keyword evidence="2 11" id="KW-0808">Transferase</keyword>
<evidence type="ECO:0000256" key="1">
    <source>
        <dbReference type="ARBA" id="ARBA00012417"/>
    </source>
</evidence>
<comment type="catalytic activity">
    <reaction evidence="6">
        <text>DNA(n) + a 2'-deoxyribonucleoside 5'-triphosphate = DNA(n+1) + diphosphate</text>
        <dbReference type="Rhea" id="RHEA:22508"/>
        <dbReference type="Rhea" id="RHEA-COMP:17339"/>
        <dbReference type="Rhea" id="RHEA-COMP:17340"/>
        <dbReference type="ChEBI" id="CHEBI:33019"/>
        <dbReference type="ChEBI" id="CHEBI:61560"/>
        <dbReference type="ChEBI" id="CHEBI:173112"/>
        <dbReference type="EC" id="2.7.7.7"/>
    </reaction>
</comment>
<dbReference type="GO" id="GO:0006260">
    <property type="term" value="P:DNA replication"/>
    <property type="evidence" value="ECO:0007669"/>
    <property type="project" value="UniProtKB-KW"/>
</dbReference>
<evidence type="ECO:0000259" key="7">
    <source>
        <dbReference type="Pfam" id="PF02811"/>
    </source>
</evidence>
<accession>A0AAP2DL18</accession>
<reference evidence="11 12" key="1">
    <citation type="submission" date="2021-05" db="EMBL/GenBank/DDBJ databases">
        <title>A Polyphasic approach of four new species of the genus Ohtaekwangia: Ohtaekwangia histidinii sp. nov., Ohtaekwangia cretensis sp. nov., Ohtaekwangia indiensis sp. nov., Ohtaekwangia reichenbachii sp. nov. from diverse environment.</title>
        <authorList>
            <person name="Octaviana S."/>
        </authorList>
    </citation>
    <scope>NUCLEOTIDE SEQUENCE [LARGE SCALE GENOMIC DNA]</scope>
    <source>
        <strain evidence="11 12">PWU4</strain>
    </source>
</reference>
<evidence type="ECO:0000313" key="11">
    <source>
        <dbReference type="EMBL" id="MBT1698285.1"/>
    </source>
</evidence>
<feature type="domain" description="Bacterial DNA polymerase III alpha subunit NTPase" evidence="8">
    <location>
        <begin position="272"/>
        <end position="510"/>
    </location>
</feature>
<sequence>MYLNCHTGFSFKYGTLPVGKLFEEAKRCGVTKLVLTEINNTASYMEMLRICAKNAPSENGLTKFGEEAHALEIAVGIEFRRDHELLYIIIAKNNEGFEKLNRFLSYCNREEKNFPLRAPKIDDTFVIYPLGKIDPEQLGSHEYIGVRRHQLNQYAIHRSQQDTANKFVILHPVTFLPPEEKKGKPVNKDFNAHRLLRAIANNTLLSKLPEHQQAHRDEFMIPEDELVQYFEGYPELLANTKSLLEQCSIACKQGEDKNKKFIKGSKEKDLEFLREETLKGYRKIFGDNDIIWHERIEKELAVIERKSFTAYYLITYDLITYAKQNGFEFVGRGSGANSTVAYCLGITNVNPIELNLYFERFLNEERVTPPDFDIDFSWDNRDAIYDYIFRTYDYDHVCLLGTHVTYQSRSIVRELAKVFGLPKEEIDELVDDPGRYGARDHITEMVINYAKYIIAKELPANLSIHAGGVLITEKPIYAYTATDLPPKGYPVSHFEMHSAEDFGIYKFDILSQRGLGHIKETVKHVKRNKGIDVDVNRFDDFKKDEKIKALLRGSSAIGCFYVESPAMRMLLGKLRCDDYLTLVAASSIIRPGVASSGMMRSYIERYHAVRNGKPYKAIHEKMDELMKETYGVMVYQEDVIKVAHEFAGITLTEADVLRRGMSGKYRSREEFQRVKARFFEECRKRGYEQHVIDRVWYEIESFSGYSFAKGHSASYAVESYQSLFLKAHYPLEFMVGVINNFGGFYKTEFYFHEARMNGGRIEAPCVNNSEHLTTIYGDRIYIGFIHIKSLEAKVASTIGVEREKNGPYKSLDNFLHRTVITLEQLRILIRIGAFRFTGKSKQRLLWEALLFFSNMKSRNRAEELFETEPREYPLPTLTRNEMEDAFDELELLGFPLCDPFKLLATSDRGNTIARELMHKVGKQVHIIGYVVTTKDARTKSNEAMHFGTFFDRNGEVFDTVHFPQVASRYPFRGRGFYMIRGKVTEDFGVATIEVSFMEKLPMIHKRAEEFMRESAPYNGPAAVSGHPTRD</sequence>
<dbReference type="Proteomes" id="UP001319200">
    <property type="component" value="Unassembled WGS sequence"/>
</dbReference>
<keyword evidence="4" id="KW-0235">DNA replication</keyword>